<name>A0A1P8KMN9_9BACT</name>
<feature type="domain" description="TonB-dependent receptor-like beta-barrel" evidence="11">
    <location>
        <begin position="13"/>
        <end position="343"/>
    </location>
</feature>
<dbReference type="Proteomes" id="UP000186074">
    <property type="component" value="Chromosome"/>
</dbReference>
<proteinExistence type="inferred from homology"/>
<keyword evidence="4 10" id="KW-0812">Transmembrane</keyword>
<dbReference type="OrthoDB" id="5389752at2"/>
<dbReference type="InterPro" id="IPR000531">
    <property type="entry name" value="Beta-barrel_TonB"/>
</dbReference>
<dbReference type="KEGG" id="alp:LPB137_07845"/>
<dbReference type="InterPro" id="IPR039426">
    <property type="entry name" value="TonB-dep_rcpt-like"/>
</dbReference>
<evidence type="ECO:0000259" key="11">
    <source>
        <dbReference type="Pfam" id="PF00593"/>
    </source>
</evidence>
<comment type="similarity">
    <text evidence="10">Belongs to the TonB-dependent receptor family.</text>
</comment>
<evidence type="ECO:0000256" key="10">
    <source>
        <dbReference type="PROSITE-ProRule" id="PRU01360"/>
    </source>
</evidence>
<dbReference type="STRING" id="1850254.LPB137_07845"/>
<dbReference type="GO" id="GO:0015344">
    <property type="term" value="F:siderophore uptake transmembrane transporter activity"/>
    <property type="evidence" value="ECO:0007669"/>
    <property type="project" value="TreeGrafter"/>
</dbReference>
<keyword evidence="2 10" id="KW-0813">Transport</keyword>
<reference evidence="12 13" key="1">
    <citation type="submission" date="2017-01" db="EMBL/GenBank/DDBJ databases">
        <title>Genome sequencing of Arcobacter sp. LPB0137.</title>
        <authorList>
            <person name="Lee G.-W."/>
            <person name="Yi H."/>
        </authorList>
    </citation>
    <scope>NUCLEOTIDE SEQUENCE [LARGE SCALE GENOMIC DNA]</scope>
    <source>
        <strain evidence="12 13">LPB0137</strain>
    </source>
</reference>
<protein>
    <recommendedName>
        <fullName evidence="11">TonB-dependent receptor-like beta-barrel domain-containing protein</fullName>
    </recommendedName>
</protein>
<evidence type="ECO:0000256" key="7">
    <source>
        <dbReference type="ARBA" id="ARBA00023136"/>
    </source>
</evidence>
<comment type="subcellular location">
    <subcellularLocation>
        <location evidence="1 10">Cell outer membrane</location>
        <topology evidence="1 10">Multi-pass membrane protein</topology>
    </subcellularLocation>
</comment>
<dbReference type="GO" id="GO:0044718">
    <property type="term" value="P:siderophore transmembrane transport"/>
    <property type="evidence" value="ECO:0007669"/>
    <property type="project" value="TreeGrafter"/>
</dbReference>
<keyword evidence="7 10" id="KW-0472">Membrane</keyword>
<evidence type="ECO:0000256" key="9">
    <source>
        <dbReference type="ARBA" id="ARBA00023237"/>
    </source>
</evidence>
<dbReference type="PANTHER" id="PTHR30069">
    <property type="entry name" value="TONB-DEPENDENT OUTER MEMBRANE RECEPTOR"/>
    <property type="match status" value="1"/>
</dbReference>
<accession>A0A1P8KMN9</accession>
<gene>
    <name evidence="12" type="ORF">LPB137_07845</name>
</gene>
<dbReference type="PANTHER" id="PTHR30069:SF29">
    <property type="entry name" value="HEMOGLOBIN AND HEMOGLOBIN-HAPTOGLOBIN-BINDING PROTEIN 1-RELATED"/>
    <property type="match status" value="1"/>
</dbReference>
<evidence type="ECO:0000256" key="4">
    <source>
        <dbReference type="ARBA" id="ARBA00022692"/>
    </source>
</evidence>
<keyword evidence="5" id="KW-0732">Signal</keyword>
<evidence type="ECO:0000256" key="1">
    <source>
        <dbReference type="ARBA" id="ARBA00004571"/>
    </source>
</evidence>
<keyword evidence="9 10" id="KW-0998">Cell outer membrane</keyword>
<dbReference type="RefSeq" id="WP_076086702.1">
    <property type="nucleotide sequence ID" value="NZ_CP019070.1"/>
</dbReference>
<sequence length="368" mass="41856">MNSCYHSIYRSYYKKRNYTDPLTFDGSTNTKFSANVTIDTLESGLTYILNDSNIITTGLEYRKETRDSGAINPIASSSEFVTKIVKYKSLFIQDEIEFSDTLNAIIGARYDNISNADNKITLQAGLVKNLTDNTSIRANYAQGYRTPDIAELYVNSMYYKGAKRYGAEVINTIKTEAYDLKPEQSQTFELSLSNKYKNLSSTFTIFNNKVKDKIDLVSYNDSNSSTKYYTSENIDKVDIKGAEVSFDYSLNKNIDFGINATYLKTEDESTGKELTYTPDISVSFNTNYKITDAFNTNLMLRYIGKQFTNSTNTEEANAYTLVDLGAQYQINKNIEYYIGIDNIFNKEVDEEIGTNVGTYYFTGLRMTF</sequence>
<evidence type="ECO:0000256" key="2">
    <source>
        <dbReference type="ARBA" id="ARBA00022448"/>
    </source>
</evidence>
<evidence type="ECO:0000256" key="5">
    <source>
        <dbReference type="ARBA" id="ARBA00022729"/>
    </source>
</evidence>
<dbReference type="SUPFAM" id="SSF56935">
    <property type="entry name" value="Porins"/>
    <property type="match status" value="1"/>
</dbReference>
<keyword evidence="6" id="KW-0798">TonB box</keyword>
<organism evidence="12 13">
    <name type="scientific">Poseidonibacter parvus</name>
    <dbReference type="NCBI Taxonomy" id="1850254"/>
    <lineage>
        <taxon>Bacteria</taxon>
        <taxon>Pseudomonadati</taxon>
        <taxon>Campylobacterota</taxon>
        <taxon>Epsilonproteobacteria</taxon>
        <taxon>Campylobacterales</taxon>
        <taxon>Arcobacteraceae</taxon>
        <taxon>Poseidonibacter</taxon>
    </lineage>
</organism>
<dbReference type="InterPro" id="IPR036942">
    <property type="entry name" value="Beta-barrel_TonB_sf"/>
</dbReference>
<evidence type="ECO:0000256" key="8">
    <source>
        <dbReference type="ARBA" id="ARBA00023170"/>
    </source>
</evidence>
<evidence type="ECO:0000256" key="6">
    <source>
        <dbReference type="ARBA" id="ARBA00023077"/>
    </source>
</evidence>
<keyword evidence="3 10" id="KW-1134">Transmembrane beta strand</keyword>
<keyword evidence="8" id="KW-0675">Receptor</keyword>
<dbReference type="PROSITE" id="PS52016">
    <property type="entry name" value="TONB_DEPENDENT_REC_3"/>
    <property type="match status" value="1"/>
</dbReference>
<evidence type="ECO:0000313" key="12">
    <source>
        <dbReference type="EMBL" id="APW65769.1"/>
    </source>
</evidence>
<dbReference type="AlphaFoldDB" id="A0A1P8KMN9"/>
<evidence type="ECO:0000313" key="13">
    <source>
        <dbReference type="Proteomes" id="UP000186074"/>
    </source>
</evidence>
<dbReference type="Pfam" id="PF00593">
    <property type="entry name" value="TonB_dep_Rec_b-barrel"/>
    <property type="match status" value="1"/>
</dbReference>
<dbReference type="GO" id="GO:0009279">
    <property type="term" value="C:cell outer membrane"/>
    <property type="evidence" value="ECO:0007669"/>
    <property type="project" value="UniProtKB-SubCell"/>
</dbReference>
<dbReference type="Gene3D" id="2.40.170.20">
    <property type="entry name" value="TonB-dependent receptor, beta-barrel domain"/>
    <property type="match status" value="1"/>
</dbReference>
<evidence type="ECO:0000256" key="3">
    <source>
        <dbReference type="ARBA" id="ARBA00022452"/>
    </source>
</evidence>
<dbReference type="EMBL" id="CP019070">
    <property type="protein sequence ID" value="APW65769.1"/>
    <property type="molecule type" value="Genomic_DNA"/>
</dbReference>
<keyword evidence="13" id="KW-1185">Reference proteome</keyword>